<evidence type="ECO:0000256" key="4">
    <source>
        <dbReference type="ARBA" id="ARBA00022989"/>
    </source>
</evidence>
<keyword evidence="3 7" id="KW-0812">Transmembrane</keyword>
<feature type="transmembrane region" description="Helical" evidence="7">
    <location>
        <begin position="714"/>
        <end position="733"/>
    </location>
</feature>
<keyword evidence="5 7" id="KW-0472">Membrane</keyword>
<sequence>MKFGDNLEDSIYLQWKDNYVQYNVLKKQLEEGVSKPAGWTERDEGIFGQTLDSDLTKVFNFVNSKFEELQERTTRAELRVATFHEAYNQKAIETLTSSISEITDEVNQLSKYCRTNYAGFLKIVKKHDKNVPYKLRPVFMVQLKSRAFFNVNFDSLVVRLSKLYHLLGNESLPFGTPITPSALAGMSNQAGLDRKSFKFWVHPDNVMEVKTTVLKHLPVILYTPRGPNTAESLDPSLSSVYLDNSAFDLYNSKLERTEGAQAIRLRWYGSPSNNEISVERKIHHEINKFGEYHDRFSIKEKYVDAFLKGEYTMDRQVAKLREQGVKSSAEIEQFDEMVKEVQKCIVDMKLKPVLRTVYNRTAFQIPGDKRVRLSMDTDLCMIREDNLDNVPRSGNHWRRMDVDYPMPSKTSYEQDMTRFNYAILEVKLELPAGKSTPGWVEELMNSHLVESAESFSKYVHGVAVLLERHVALLPFWLAQLEKETVRTPDSMRGHLAADTPSISRAGSTADIQSINSRRSSIASRSESDNGASTRSASKGKKKSLDVVVDSQYGQNGGSNNGHGPYGSAAKPASSIASIGKKSFGFKGLGGVFKRGRKGKDSHESSPLLGPSQSNDSIPQIRIIPPKPKKIVGVLKVEAKVFFANERTFLKWMNFAVLLGTLGVGLFNAGDNIGRFAGILLSITALITLLYSIWLYEKRLAMLRNKDPGPYDEPVMPTLMCVCLLTAISLNFYLKSNVKSKP</sequence>
<dbReference type="InterPro" id="IPR042267">
    <property type="entry name" value="VTC_sf"/>
</dbReference>
<dbReference type="GO" id="GO:0000329">
    <property type="term" value="C:fungal-type vacuole membrane"/>
    <property type="evidence" value="ECO:0007669"/>
    <property type="project" value="TreeGrafter"/>
</dbReference>
<dbReference type="Proteomes" id="UP000717515">
    <property type="component" value="Unassembled WGS sequence"/>
</dbReference>
<dbReference type="AlphaFoldDB" id="A0A9P8A0V0"/>
<comment type="caution">
    <text evidence="9">The sequence shown here is derived from an EMBL/GenBank/DDBJ whole genome shotgun (WGS) entry which is preliminary data.</text>
</comment>
<dbReference type="Pfam" id="PF09359">
    <property type="entry name" value="VTC"/>
    <property type="match status" value="1"/>
</dbReference>
<evidence type="ECO:0000313" key="9">
    <source>
        <dbReference type="EMBL" id="KAG9321874.1"/>
    </source>
</evidence>
<name>A0A9P8A0V0_MORAP</name>
<dbReference type="InterPro" id="IPR004331">
    <property type="entry name" value="SPX_dom"/>
</dbReference>
<comment type="subcellular location">
    <subcellularLocation>
        <location evidence="1">Vacuole membrane</location>
        <topology evidence="1">Multi-pass membrane protein</topology>
    </subcellularLocation>
</comment>
<feature type="compositionally biased region" description="Low complexity" evidence="6">
    <location>
        <begin position="511"/>
        <end position="524"/>
    </location>
</feature>
<evidence type="ECO:0000256" key="1">
    <source>
        <dbReference type="ARBA" id="ARBA00004128"/>
    </source>
</evidence>
<dbReference type="PANTHER" id="PTHR46140:SF2">
    <property type="entry name" value="VACUOLAR TRANSPORTER CHAPERONE 3 COMPLEX SUBUNIT 3-RELATED"/>
    <property type="match status" value="1"/>
</dbReference>
<feature type="region of interest" description="Disordered" evidence="6">
    <location>
        <begin position="594"/>
        <end position="619"/>
    </location>
</feature>
<protein>
    <recommendedName>
        <fullName evidence="8">SPX domain-containing protein</fullName>
    </recommendedName>
</protein>
<dbReference type="GO" id="GO:0033254">
    <property type="term" value="C:vacuolar transporter chaperone complex"/>
    <property type="evidence" value="ECO:0007669"/>
    <property type="project" value="TreeGrafter"/>
</dbReference>
<dbReference type="CDD" id="cd07751">
    <property type="entry name" value="PolyPPase_VTC4_like"/>
    <property type="match status" value="1"/>
</dbReference>
<proteinExistence type="predicted"/>
<dbReference type="Gene3D" id="3.20.100.30">
    <property type="entry name" value="VTC, catalytic tunnel domain"/>
    <property type="match status" value="1"/>
</dbReference>
<keyword evidence="2" id="KW-0926">Vacuole</keyword>
<feature type="transmembrane region" description="Helical" evidence="7">
    <location>
        <begin position="648"/>
        <end position="668"/>
    </location>
</feature>
<dbReference type="PROSITE" id="PS51382">
    <property type="entry name" value="SPX"/>
    <property type="match status" value="1"/>
</dbReference>
<dbReference type="Pfam" id="PF02656">
    <property type="entry name" value="DUF202"/>
    <property type="match status" value="1"/>
</dbReference>
<dbReference type="GO" id="GO:0006799">
    <property type="term" value="P:polyphosphate biosynthetic process"/>
    <property type="evidence" value="ECO:0007669"/>
    <property type="project" value="UniProtKB-ARBA"/>
</dbReference>
<feature type="transmembrane region" description="Helical" evidence="7">
    <location>
        <begin position="675"/>
        <end position="694"/>
    </location>
</feature>
<evidence type="ECO:0000256" key="6">
    <source>
        <dbReference type="SAM" id="MobiDB-lite"/>
    </source>
</evidence>
<evidence type="ECO:0000256" key="5">
    <source>
        <dbReference type="ARBA" id="ARBA00023136"/>
    </source>
</evidence>
<evidence type="ECO:0000256" key="2">
    <source>
        <dbReference type="ARBA" id="ARBA00022554"/>
    </source>
</evidence>
<feature type="region of interest" description="Disordered" evidence="6">
    <location>
        <begin position="489"/>
        <end position="571"/>
    </location>
</feature>
<evidence type="ECO:0000256" key="7">
    <source>
        <dbReference type="SAM" id="Phobius"/>
    </source>
</evidence>
<dbReference type="InterPro" id="IPR003807">
    <property type="entry name" value="DUF202"/>
</dbReference>
<feature type="compositionally biased region" description="Polar residues" evidence="6">
    <location>
        <begin position="500"/>
        <end position="510"/>
    </location>
</feature>
<evidence type="ECO:0000256" key="3">
    <source>
        <dbReference type="ARBA" id="ARBA00022692"/>
    </source>
</evidence>
<dbReference type="InterPro" id="IPR018966">
    <property type="entry name" value="VTC_domain"/>
</dbReference>
<dbReference type="InterPro" id="IPR051572">
    <property type="entry name" value="VTC_Complex_Subunit"/>
</dbReference>
<dbReference type="CDD" id="cd14480">
    <property type="entry name" value="SPX_VTC2_like"/>
    <property type="match status" value="1"/>
</dbReference>
<reference evidence="9" key="1">
    <citation type="submission" date="2021-07" db="EMBL/GenBank/DDBJ databases">
        <title>Draft genome of Mortierella alpina, strain LL118, isolated from an aspen leaf litter sample.</title>
        <authorList>
            <person name="Yang S."/>
            <person name="Vinatzer B.A."/>
        </authorList>
    </citation>
    <scope>NUCLEOTIDE SEQUENCE</scope>
    <source>
        <strain evidence="9">LL118</strain>
    </source>
</reference>
<keyword evidence="4 7" id="KW-1133">Transmembrane helix</keyword>
<dbReference type="PANTHER" id="PTHR46140">
    <property type="entry name" value="VACUOLAR TRANSPORTER CHAPERONE 1-RELATED"/>
    <property type="match status" value="1"/>
</dbReference>
<feature type="domain" description="SPX" evidence="8">
    <location>
        <begin position="1"/>
        <end position="141"/>
    </location>
</feature>
<feature type="compositionally biased region" description="Gly residues" evidence="6">
    <location>
        <begin position="554"/>
        <end position="564"/>
    </location>
</feature>
<dbReference type="EMBL" id="JAIFTL010000178">
    <property type="protein sequence ID" value="KAG9321874.1"/>
    <property type="molecule type" value="Genomic_DNA"/>
</dbReference>
<gene>
    <name evidence="9" type="ORF">KVV02_002210</name>
</gene>
<evidence type="ECO:0000313" key="10">
    <source>
        <dbReference type="Proteomes" id="UP000717515"/>
    </source>
</evidence>
<evidence type="ECO:0000259" key="8">
    <source>
        <dbReference type="PROSITE" id="PS51382"/>
    </source>
</evidence>
<organism evidence="9 10">
    <name type="scientific">Mortierella alpina</name>
    <name type="common">Oleaginous fungus</name>
    <name type="synonym">Mortierella renispora</name>
    <dbReference type="NCBI Taxonomy" id="64518"/>
    <lineage>
        <taxon>Eukaryota</taxon>
        <taxon>Fungi</taxon>
        <taxon>Fungi incertae sedis</taxon>
        <taxon>Mucoromycota</taxon>
        <taxon>Mortierellomycotina</taxon>
        <taxon>Mortierellomycetes</taxon>
        <taxon>Mortierellales</taxon>
        <taxon>Mortierellaceae</taxon>
        <taxon>Mortierella</taxon>
    </lineage>
</organism>
<accession>A0A9P8A0V0</accession>